<organism evidence="12 13">
    <name type="scientific">Mesorhabditis belari</name>
    <dbReference type="NCBI Taxonomy" id="2138241"/>
    <lineage>
        <taxon>Eukaryota</taxon>
        <taxon>Metazoa</taxon>
        <taxon>Ecdysozoa</taxon>
        <taxon>Nematoda</taxon>
        <taxon>Chromadorea</taxon>
        <taxon>Rhabditida</taxon>
        <taxon>Rhabditina</taxon>
        <taxon>Rhabditomorpha</taxon>
        <taxon>Rhabditoidea</taxon>
        <taxon>Rhabditidae</taxon>
        <taxon>Mesorhabditinae</taxon>
        <taxon>Mesorhabditis</taxon>
    </lineage>
</organism>
<keyword evidence="12" id="KW-1185">Reference proteome</keyword>
<dbReference type="Pfam" id="PF26148">
    <property type="entry name" value="VPS18_RING_C"/>
    <property type="match status" value="1"/>
</dbReference>
<dbReference type="GO" id="GO:0031902">
    <property type="term" value="C:late endosome membrane"/>
    <property type="evidence" value="ECO:0007669"/>
    <property type="project" value="UniProtKB-SubCell"/>
</dbReference>
<feature type="coiled-coil region" evidence="9">
    <location>
        <begin position="807"/>
        <end position="834"/>
    </location>
</feature>
<proteinExistence type="inferred from homology"/>
<dbReference type="GO" id="GO:0007040">
    <property type="term" value="P:lysosome organization"/>
    <property type="evidence" value="ECO:0007669"/>
    <property type="project" value="TreeGrafter"/>
</dbReference>
<evidence type="ECO:0000313" key="13">
    <source>
        <dbReference type="WBParaSite" id="MBELARI_LOCUS6005"/>
    </source>
</evidence>
<dbReference type="GO" id="GO:0006904">
    <property type="term" value="P:vesicle docking involved in exocytosis"/>
    <property type="evidence" value="ECO:0007669"/>
    <property type="project" value="TreeGrafter"/>
</dbReference>
<dbReference type="GO" id="GO:0008333">
    <property type="term" value="P:endosome to lysosome transport"/>
    <property type="evidence" value="ECO:0007669"/>
    <property type="project" value="TreeGrafter"/>
</dbReference>
<dbReference type="InterPro" id="IPR058919">
    <property type="entry name" value="Pep3/Vps18_RING_C"/>
</dbReference>
<dbReference type="GO" id="GO:0007032">
    <property type="term" value="P:endosome organization"/>
    <property type="evidence" value="ECO:0007669"/>
    <property type="project" value="TreeGrafter"/>
</dbReference>
<sequence length="973" mass="109821">MSTNGIFLRTSQDIKRDLRLSSPVKLSHLRVCNGILLAAIGPSTILKLSVSNAEKPVEINLPNAPAGPSLAHLHLSPTGLHAIVSFLGGENYYIHTKTGNCFALKKRSVIMTVGWNGEIQKDDETGPILVGTSRGGIYETSINSAGTITYFKEIKNSLVEKDTPISDIQLRMISDEDEKNSRWICFVSQTAKLFSVVGFVDLPAMQTITKSATQFIGTSTLQSGWMVGMGPSGDAPEPVFAQLFNPKSLGSTSVLSAQSATPSKKAFLALYPPTDEPKRFVWLSGSSYTIGRVDLSVENAKEAMIEEKTIQNFRLPRVEGNLEEAVGVALSEWHALIAFPSRITAVSLYSYATAYEDRIPIEMGSIRGLTKDASSEYNWAFTETHSFKYRSNDEARYVWRVLLDKGDYAKAVVVARNRQTIDPSAFEWVLRRQADKYIQDKNYIAAAEILAHSSEPFETVVLRFLSTEEDRRTGLKTFLEKKLQQYQGAEDRIKREALTIWLLEVQLEELAESRRSGGDTEGDRTRQLTKQLQGFLTRKSVLEFVSTNRESVYKLIVSHADFDTQLYIANELKVLKKQSAPDFFYKYAPILAKHIPRHVFQALLTVPKLRPNRFLSLFTQCQNDREMAQAALPYLEAAVRTPTGKGDVALQNMLIAMYSTHRPKMLKGHLESLGIDRNSIPYNIDYALRTCQQSGHDECVIFLYCVNEMFLEAVDIALKIDINLAKSCARWMEPGDDFLCEKFYPEELRRRVWLKIASHVIQMGGEAAEAIGLLKESQDVIKIQDILPFFPQFVKIEHFKEPLCECLREHSTKIQELQRNMKEATQIATDIRDRCVKLDKRTTVIRAGEVCTSCFRSLLSRPFFAHSCRHFFHRDCLETIVRPFLSKGRIALLDELVKLELRLIDLLNAEEQVGTGSVAHVLDKERKLTEVNAQIGELLGDDCPLCGDRAIESIDTPFFTDDEYIRDANTWKL</sequence>
<dbReference type="GO" id="GO:0030897">
    <property type="term" value="C:HOPS complex"/>
    <property type="evidence" value="ECO:0007669"/>
    <property type="project" value="TreeGrafter"/>
</dbReference>
<evidence type="ECO:0000256" key="1">
    <source>
        <dbReference type="ARBA" id="ARBA00004492"/>
    </source>
</evidence>
<keyword evidence="4" id="KW-0479">Metal-binding</keyword>
<dbReference type="PANTHER" id="PTHR23323">
    <property type="entry name" value="VACUOLAR PROTEIN SORTING-ASSOCIATED PROTEIN"/>
    <property type="match status" value="1"/>
</dbReference>
<feature type="repeat" description="CHCR" evidence="8">
    <location>
        <begin position="602"/>
        <end position="769"/>
    </location>
</feature>
<dbReference type="GO" id="GO:0008270">
    <property type="term" value="F:zinc ion binding"/>
    <property type="evidence" value="ECO:0007669"/>
    <property type="project" value="UniProtKB-KW"/>
</dbReference>
<dbReference type="PANTHER" id="PTHR23323:SF26">
    <property type="entry name" value="VACUOLAR PROTEIN SORTING-ASSOCIATED PROTEIN 18 HOMOLOG"/>
    <property type="match status" value="1"/>
</dbReference>
<evidence type="ECO:0000259" key="10">
    <source>
        <dbReference type="Pfam" id="PF05131"/>
    </source>
</evidence>
<dbReference type="GO" id="GO:0030674">
    <property type="term" value="F:protein-macromolecule adaptor activity"/>
    <property type="evidence" value="ECO:0007669"/>
    <property type="project" value="TreeGrafter"/>
</dbReference>
<dbReference type="PROSITE" id="PS50236">
    <property type="entry name" value="CHCR"/>
    <property type="match status" value="1"/>
</dbReference>
<evidence type="ECO:0000256" key="6">
    <source>
        <dbReference type="ARBA" id="ARBA00022833"/>
    </source>
</evidence>
<evidence type="ECO:0000256" key="9">
    <source>
        <dbReference type="SAM" id="Coils"/>
    </source>
</evidence>
<protein>
    <recommendedName>
        <fullName evidence="3">Vacuolar protein sorting-associated protein 18 homolog</fullName>
    </recommendedName>
</protein>
<evidence type="ECO:0000256" key="3">
    <source>
        <dbReference type="ARBA" id="ARBA00017338"/>
    </source>
</evidence>
<dbReference type="GO" id="GO:0006886">
    <property type="term" value="P:intracellular protein transport"/>
    <property type="evidence" value="ECO:0007669"/>
    <property type="project" value="UniProtKB-UniRule"/>
</dbReference>
<keyword evidence="6" id="KW-0862">Zinc</keyword>
<feature type="domain" description="Pep3/Vps18 beta-propeller" evidence="10">
    <location>
        <begin position="19"/>
        <end position="389"/>
    </location>
</feature>
<dbReference type="WBParaSite" id="MBELARI_LOCUS6005">
    <property type="protein sequence ID" value="MBELARI_LOCUS6005"/>
    <property type="gene ID" value="MBELARI_LOCUS6005"/>
</dbReference>
<feature type="domain" description="Pep3/Vps18 RING C-terminal" evidence="11">
    <location>
        <begin position="847"/>
        <end position="881"/>
    </location>
</feature>
<dbReference type="InterPro" id="IPR000547">
    <property type="entry name" value="Clathrin_H-chain/VPS_repeat"/>
</dbReference>
<reference evidence="13" key="1">
    <citation type="submission" date="2024-02" db="UniProtKB">
        <authorList>
            <consortium name="WormBaseParasite"/>
        </authorList>
    </citation>
    <scope>IDENTIFICATION</scope>
</reference>
<comment type="similarity">
    <text evidence="2">Belongs to the VPS18 family.</text>
</comment>
<accession>A0AAF3FGQ7</accession>
<evidence type="ECO:0000313" key="12">
    <source>
        <dbReference type="Proteomes" id="UP000887575"/>
    </source>
</evidence>
<dbReference type="Proteomes" id="UP000887575">
    <property type="component" value="Unassembled WGS sequence"/>
</dbReference>
<evidence type="ECO:0000256" key="2">
    <source>
        <dbReference type="ARBA" id="ARBA00010454"/>
    </source>
</evidence>
<keyword evidence="7" id="KW-0472">Membrane</keyword>
<comment type="subcellular location">
    <subcellularLocation>
        <location evidence="1">Late endosome membrane</location>
        <topology evidence="1">Peripheral membrane protein</topology>
        <orientation evidence="1">Cytoplasmic side</orientation>
    </subcellularLocation>
</comment>
<dbReference type="InterPro" id="IPR007810">
    <property type="entry name" value="Pep3/Vps18_beta-prop"/>
</dbReference>
<name>A0AAF3FGQ7_9BILA</name>
<evidence type="ECO:0000256" key="8">
    <source>
        <dbReference type="PROSITE-ProRule" id="PRU01006"/>
    </source>
</evidence>
<evidence type="ECO:0000256" key="4">
    <source>
        <dbReference type="ARBA" id="ARBA00022723"/>
    </source>
</evidence>
<evidence type="ECO:0000256" key="7">
    <source>
        <dbReference type="ARBA" id="ARBA00023136"/>
    </source>
</evidence>
<evidence type="ECO:0000259" key="11">
    <source>
        <dbReference type="Pfam" id="PF26148"/>
    </source>
</evidence>
<keyword evidence="5" id="KW-0863">Zinc-finger</keyword>
<keyword evidence="9" id="KW-0175">Coiled coil</keyword>
<dbReference type="Pfam" id="PF05131">
    <property type="entry name" value="Pep3_Vps18"/>
    <property type="match status" value="1"/>
</dbReference>
<dbReference type="AlphaFoldDB" id="A0AAF3FGQ7"/>
<evidence type="ECO:0000256" key="5">
    <source>
        <dbReference type="ARBA" id="ARBA00022771"/>
    </source>
</evidence>
<dbReference type="GO" id="GO:0048284">
    <property type="term" value="P:organelle fusion"/>
    <property type="evidence" value="ECO:0007669"/>
    <property type="project" value="TreeGrafter"/>
</dbReference>